<evidence type="ECO:0000313" key="1">
    <source>
        <dbReference type="EMBL" id="UUO14894.1"/>
    </source>
</evidence>
<keyword evidence="2" id="KW-1185">Reference proteome</keyword>
<accession>A0ABY5LZA1</accession>
<organism evidence="1 2">
    <name type="scientific">Dolichospermum heterosporum TAC447</name>
    <dbReference type="NCBI Taxonomy" id="747523"/>
    <lineage>
        <taxon>Bacteria</taxon>
        <taxon>Bacillati</taxon>
        <taxon>Cyanobacteriota</taxon>
        <taxon>Cyanophyceae</taxon>
        <taxon>Nostocales</taxon>
        <taxon>Aphanizomenonaceae</taxon>
        <taxon>Dolichospermum</taxon>
        <taxon>Dolichospermum heterosporum</taxon>
    </lineage>
</organism>
<dbReference type="RefSeq" id="WP_027401606.1">
    <property type="nucleotide sequence ID" value="NZ_CP099464.1"/>
</dbReference>
<proteinExistence type="predicted"/>
<dbReference type="EMBL" id="CP099464">
    <property type="protein sequence ID" value="UUO14894.1"/>
    <property type="molecule type" value="Genomic_DNA"/>
</dbReference>
<protein>
    <submittedName>
        <fullName evidence="1">Type II toxin-antitoxin system VapB family antitoxin</fullName>
    </submittedName>
</protein>
<dbReference type="Pfam" id="PF09957">
    <property type="entry name" value="VapB_antitoxin"/>
    <property type="match status" value="1"/>
</dbReference>
<reference evidence="1" key="1">
    <citation type="submission" date="2022-06" db="EMBL/GenBank/DDBJ databases">
        <title>Nostosin G and Spiroidesin B from the Cyanobacterium Dolichospermum sp. NIES-1697.</title>
        <authorList>
            <person name="Phan C.-S."/>
            <person name="Mehjabin J.J."/>
            <person name="Anas A.R.J."/>
            <person name="Hayasaka M."/>
            <person name="Onoki R."/>
            <person name="Wang J."/>
            <person name="Umezawa T."/>
            <person name="Washio K."/>
            <person name="Morikawa M."/>
            <person name="Okino T."/>
        </authorList>
    </citation>
    <scope>NUCLEOTIDE SEQUENCE</scope>
    <source>
        <strain evidence="1">NIES-1697</strain>
    </source>
</reference>
<evidence type="ECO:0000313" key="2">
    <source>
        <dbReference type="Proteomes" id="UP001057561"/>
    </source>
</evidence>
<dbReference type="InterPro" id="IPR019239">
    <property type="entry name" value="VapB_antitoxin"/>
</dbReference>
<gene>
    <name evidence="1" type="ORF">NG743_23250</name>
</gene>
<name>A0ABY5LZA1_9CYAN</name>
<sequence length="62" mass="7387">MRTNIELDDGLVEEAFRLTNVRTKKELIHLALQELIRVRKKRNLLDLSGQIQFTPDYDYKAR</sequence>
<dbReference type="Proteomes" id="UP001057561">
    <property type="component" value="Chromosome"/>
</dbReference>